<name>A0A437K792_9BACI</name>
<dbReference type="SUPFAM" id="SSF56712">
    <property type="entry name" value="Prokaryotic type I DNA topoisomerase"/>
    <property type="match status" value="1"/>
</dbReference>
<evidence type="ECO:0000313" key="1">
    <source>
        <dbReference type="EMBL" id="RVT59488.1"/>
    </source>
</evidence>
<dbReference type="InterPro" id="IPR023405">
    <property type="entry name" value="Topo_IA_core_domain"/>
</dbReference>
<comment type="caution">
    <text evidence="1">The sequence shown here is derived from an EMBL/GenBank/DDBJ whole genome shotgun (WGS) entry which is preliminary data.</text>
</comment>
<evidence type="ECO:0008006" key="3">
    <source>
        <dbReference type="Google" id="ProtNLM"/>
    </source>
</evidence>
<accession>A0A437K792</accession>
<proteinExistence type="predicted"/>
<sequence length="104" mass="11834">MGKVLVCCEKPIQMNQLVAPFPHKKVGDHILVEPCKTFPDSAVFISAVGHILELYNPGDYDESLKSWNIKDLPIVPRTFKLKVIPSKNRSLQTFRKFLKDPSIK</sequence>
<dbReference type="Proteomes" id="UP000288024">
    <property type="component" value="Unassembled WGS sequence"/>
</dbReference>
<keyword evidence="2" id="KW-1185">Reference proteome</keyword>
<evidence type="ECO:0000313" key="2">
    <source>
        <dbReference type="Proteomes" id="UP000288024"/>
    </source>
</evidence>
<dbReference type="EMBL" id="RZTZ01000009">
    <property type="protein sequence ID" value="RVT59488.1"/>
    <property type="molecule type" value="Genomic_DNA"/>
</dbReference>
<reference evidence="1 2" key="1">
    <citation type="submission" date="2019-01" db="EMBL/GenBank/DDBJ databases">
        <title>Bacillus sp. M5HDSG1-1, whole genome shotgun sequence.</title>
        <authorList>
            <person name="Tuo L."/>
        </authorList>
    </citation>
    <scope>NUCLEOTIDE SEQUENCE [LARGE SCALE GENOMIC DNA]</scope>
    <source>
        <strain evidence="1 2">M5HDSG1-1</strain>
    </source>
</reference>
<dbReference type="RefSeq" id="WP_127739884.1">
    <property type="nucleotide sequence ID" value="NZ_CAJCKN010000005.1"/>
</dbReference>
<gene>
    <name evidence="1" type="ORF">EM808_19530</name>
</gene>
<dbReference type="AlphaFoldDB" id="A0A437K792"/>
<dbReference type="Gene3D" id="3.40.50.140">
    <property type="match status" value="1"/>
</dbReference>
<organism evidence="1 2">
    <name type="scientific">Niallia taxi</name>
    <dbReference type="NCBI Taxonomy" id="2499688"/>
    <lineage>
        <taxon>Bacteria</taxon>
        <taxon>Bacillati</taxon>
        <taxon>Bacillota</taxon>
        <taxon>Bacilli</taxon>
        <taxon>Bacillales</taxon>
        <taxon>Bacillaceae</taxon>
        <taxon>Niallia</taxon>
    </lineage>
</organism>
<dbReference type="GeneID" id="87619135"/>
<protein>
    <recommendedName>
        <fullName evidence="3">DNA topoisomerase</fullName>
    </recommendedName>
</protein>